<dbReference type="GO" id="GO:0005840">
    <property type="term" value="C:ribosome"/>
    <property type="evidence" value="ECO:0007669"/>
    <property type="project" value="UniProtKB-KW"/>
</dbReference>
<dbReference type="Proteomes" id="UP000256304">
    <property type="component" value="Unassembled WGS sequence"/>
</dbReference>
<dbReference type="CDD" id="cd04301">
    <property type="entry name" value="NAT_SF"/>
    <property type="match status" value="1"/>
</dbReference>
<keyword evidence="4" id="KW-0689">Ribosomal protein</keyword>
<dbReference type="SUPFAM" id="SSF55729">
    <property type="entry name" value="Acyl-CoA N-acyltransferases (Nat)"/>
    <property type="match status" value="1"/>
</dbReference>
<dbReference type="EMBL" id="QTTN01000048">
    <property type="protein sequence ID" value="REE66698.1"/>
    <property type="molecule type" value="Genomic_DNA"/>
</dbReference>
<dbReference type="PIRSF" id="PIRSF037663">
    <property type="entry name" value="Acetyltransf_GNAT_prd"/>
    <property type="match status" value="1"/>
</dbReference>
<dbReference type="PANTHER" id="PTHR10545:SF29">
    <property type="entry name" value="GH14572P-RELATED"/>
    <property type="match status" value="1"/>
</dbReference>
<keyword evidence="1" id="KW-0808">Transferase</keyword>
<keyword evidence="4" id="KW-0687">Ribonucleoprotein</keyword>
<dbReference type="GO" id="GO:0008080">
    <property type="term" value="F:N-acetyltransferase activity"/>
    <property type="evidence" value="ECO:0007669"/>
    <property type="project" value="UniProtKB-ARBA"/>
</dbReference>
<dbReference type="InterPro" id="IPR017255">
    <property type="entry name" value="AcTrfase_GNAT_prd"/>
</dbReference>
<reference evidence="4 5" key="1">
    <citation type="submission" date="2018-08" db="EMBL/GenBank/DDBJ databases">
        <title>Genomic Encyclopedia of Type Strains, Phase III (KMG-III): the genomes of soil and plant-associated and newly described type strains.</title>
        <authorList>
            <person name="Whitman W."/>
        </authorList>
    </citation>
    <scope>NUCLEOTIDE SEQUENCE [LARGE SCALE GENOMIC DNA]</scope>
    <source>
        <strain evidence="4 5">CGMCC 1.10966</strain>
    </source>
</reference>
<evidence type="ECO:0000256" key="2">
    <source>
        <dbReference type="ARBA" id="ARBA00023315"/>
    </source>
</evidence>
<proteinExistence type="predicted"/>
<dbReference type="PANTHER" id="PTHR10545">
    <property type="entry name" value="DIAMINE N-ACETYLTRANSFERASE"/>
    <property type="match status" value="1"/>
</dbReference>
<evidence type="ECO:0000256" key="1">
    <source>
        <dbReference type="ARBA" id="ARBA00022679"/>
    </source>
</evidence>
<sequence length="148" mass="17082">MSLTVRNVEAADTTRVAELMHKYIVGFYKNPWPGDDKIDELIQTLLEKEEGIQFVAEKDGELVGFATIYFSHSTMKAQKITVMNDFFVLEPYRDTQVESLLFLTCQKYTQDMGFSHMTWITSTENKRAQQFFDQVGAVQGNWLSYSIV</sequence>
<gene>
    <name evidence="4" type="ORF">A8990_14834</name>
</gene>
<dbReference type="Gene3D" id="3.40.630.30">
    <property type="match status" value="1"/>
</dbReference>
<comment type="caution">
    <text evidence="4">The sequence shown here is derived from an EMBL/GenBank/DDBJ whole genome shotgun (WGS) entry which is preliminary data.</text>
</comment>
<feature type="domain" description="N-acetyltransferase" evidence="3">
    <location>
        <begin position="3"/>
        <end position="148"/>
    </location>
</feature>
<dbReference type="InterPro" id="IPR051016">
    <property type="entry name" value="Diverse_Substrate_AcTransf"/>
</dbReference>
<dbReference type="InterPro" id="IPR000182">
    <property type="entry name" value="GNAT_dom"/>
</dbReference>
<dbReference type="RefSeq" id="WP_116192176.1">
    <property type="nucleotide sequence ID" value="NZ_QTTN01000048.1"/>
</dbReference>
<dbReference type="AlphaFoldDB" id="A0A3D9R0W1"/>
<name>A0A3D9R0W1_9BACL</name>
<organism evidence="4 5">
    <name type="scientific">Paenibacillus taihuensis</name>
    <dbReference type="NCBI Taxonomy" id="1156355"/>
    <lineage>
        <taxon>Bacteria</taxon>
        <taxon>Bacillati</taxon>
        <taxon>Bacillota</taxon>
        <taxon>Bacilli</taxon>
        <taxon>Bacillales</taxon>
        <taxon>Paenibacillaceae</taxon>
        <taxon>Paenibacillus</taxon>
    </lineage>
</organism>
<accession>A0A3D9R0W1</accession>
<evidence type="ECO:0000313" key="5">
    <source>
        <dbReference type="Proteomes" id="UP000256304"/>
    </source>
</evidence>
<keyword evidence="5" id="KW-1185">Reference proteome</keyword>
<dbReference type="Pfam" id="PF00583">
    <property type="entry name" value="Acetyltransf_1"/>
    <property type="match status" value="1"/>
</dbReference>
<dbReference type="InterPro" id="IPR016181">
    <property type="entry name" value="Acyl_CoA_acyltransferase"/>
</dbReference>
<keyword evidence="2" id="KW-0012">Acyltransferase</keyword>
<evidence type="ECO:0000259" key="3">
    <source>
        <dbReference type="PROSITE" id="PS51186"/>
    </source>
</evidence>
<dbReference type="PROSITE" id="PS51186">
    <property type="entry name" value="GNAT"/>
    <property type="match status" value="1"/>
</dbReference>
<evidence type="ECO:0000313" key="4">
    <source>
        <dbReference type="EMBL" id="REE66698.1"/>
    </source>
</evidence>
<protein>
    <submittedName>
        <fullName evidence="4">Ribosomal protein S18 acetylase RimI-like enzyme</fullName>
    </submittedName>
</protein>
<dbReference type="OrthoDB" id="9792929at2"/>